<proteinExistence type="predicted"/>
<protein>
    <submittedName>
        <fullName evidence="2">Uncharacterized protein</fullName>
    </submittedName>
</protein>
<dbReference type="AlphaFoldDB" id="A0A645G391"/>
<accession>A0A645G391</accession>
<dbReference type="EMBL" id="VSSQ01069325">
    <property type="protein sequence ID" value="MPN21357.1"/>
    <property type="molecule type" value="Genomic_DNA"/>
</dbReference>
<comment type="caution">
    <text evidence="2">The sequence shown here is derived from an EMBL/GenBank/DDBJ whole genome shotgun (WGS) entry which is preliminary data.</text>
</comment>
<evidence type="ECO:0000256" key="1">
    <source>
        <dbReference type="SAM" id="MobiDB-lite"/>
    </source>
</evidence>
<gene>
    <name evidence="2" type="ORF">SDC9_168736</name>
</gene>
<organism evidence="2">
    <name type="scientific">bioreactor metagenome</name>
    <dbReference type="NCBI Taxonomy" id="1076179"/>
    <lineage>
        <taxon>unclassified sequences</taxon>
        <taxon>metagenomes</taxon>
        <taxon>ecological metagenomes</taxon>
    </lineage>
</organism>
<reference evidence="2" key="1">
    <citation type="submission" date="2019-08" db="EMBL/GenBank/DDBJ databases">
        <authorList>
            <person name="Kucharzyk K."/>
            <person name="Murdoch R.W."/>
            <person name="Higgins S."/>
            <person name="Loffler F."/>
        </authorList>
    </citation>
    <scope>NUCLEOTIDE SEQUENCE</scope>
</reference>
<name>A0A645G391_9ZZZZ</name>
<sequence>MNDEHRIHGQEQAQQQSIQKGLMVGHDQQPGAGENRRVAGHPDPEQPLNTLAEDLLDDGAQHDVRLLSGMKVRRLRHMVRPYVETFRHVCEGA</sequence>
<evidence type="ECO:0000313" key="2">
    <source>
        <dbReference type="EMBL" id="MPN21357.1"/>
    </source>
</evidence>
<feature type="compositionally biased region" description="Basic and acidic residues" evidence="1">
    <location>
        <begin position="34"/>
        <end position="44"/>
    </location>
</feature>
<feature type="region of interest" description="Disordered" evidence="1">
    <location>
        <begin position="1"/>
        <end position="49"/>
    </location>
</feature>